<accession>A0A1F6NQP3</accession>
<feature type="region of interest" description="Disordered" evidence="2">
    <location>
        <begin position="1"/>
        <end position="31"/>
    </location>
</feature>
<gene>
    <name evidence="3" type="ORF">A2493_02525</name>
</gene>
<organism evidence="3 4">
    <name type="scientific">Candidatus Magasanikbacteria bacterium RIFOXYC12_FULL_33_11</name>
    <dbReference type="NCBI Taxonomy" id="1798701"/>
    <lineage>
        <taxon>Bacteria</taxon>
        <taxon>Candidatus Magasanikiibacteriota</taxon>
    </lineage>
</organism>
<keyword evidence="1" id="KW-0175">Coiled coil</keyword>
<dbReference type="EMBL" id="MFQW01000034">
    <property type="protein sequence ID" value="OGH85924.1"/>
    <property type="molecule type" value="Genomic_DNA"/>
</dbReference>
<protein>
    <submittedName>
        <fullName evidence="3">Uncharacterized protein</fullName>
    </submittedName>
</protein>
<comment type="caution">
    <text evidence="3">The sequence shown here is derived from an EMBL/GenBank/DDBJ whole genome shotgun (WGS) entry which is preliminary data.</text>
</comment>
<sequence length="663" mass="78107">MSLTTKQLPDHPSENTLGIDEEPVDKNKEDTNNVEYHKKAINFLERNYLTEQDRILKIVDGYKKNPLIFFDDLDKFEDEKSETRLFLLSQMSRHLEITPEKTKAYFKKYPEDLHIIATLFTIQSHGPEQMQEYYLYTIAMPLLEEQYHFDLTHNQYLDIAERKNLAPQCLLKENSYPKFYDYFRQEYGEMADSIIKTLQDAINSQYDPKKMDISNIFSAEFENAPEEEKSKLLREMIGQIQLYFVFEETYNSAFTKKNVEETKNITTRSTYNLKHSILYKTKQNEESFFERQDYYTNLMNKRLSYQGDEEYALHKLLIEILKKISTISVDKEKNVATIVEFWDKNRNPIFTNIIAESLSKIDPNGSAHKLLEILKQEEEKHKRPISAMLYRLEFGKINISAEGVKYLERLYDLGEKNNPNHYAQRLTAYGDIGIFDEEKKLLGYFNLGDISSEEKKNKASVLEFALEQFFSKPAEEGTEEKKQQEEILQEFKDNYFNFFESKFFQDTGVRFNNLSFREQAWFMHFSLTAPKEQQEVASDIVKTHGEAGLKTFISLDIDGNASSYIFEIFEKHTKEDADFIFAKFAKLTTKIELLEAELHTFFKEKQNTNLDKQKILQEILNRALNILKTFSQKTKKEDIEKMKQELDSLASASSSMNRKQKML</sequence>
<proteinExistence type="predicted"/>
<name>A0A1F6NQP3_9BACT</name>
<evidence type="ECO:0000256" key="2">
    <source>
        <dbReference type="SAM" id="MobiDB-lite"/>
    </source>
</evidence>
<reference evidence="3 4" key="1">
    <citation type="journal article" date="2016" name="Nat. Commun.">
        <title>Thousands of microbial genomes shed light on interconnected biogeochemical processes in an aquifer system.</title>
        <authorList>
            <person name="Anantharaman K."/>
            <person name="Brown C.T."/>
            <person name="Hug L.A."/>
            <person name="Sharon I."/>
            <person name="Castelle C.J."/>
            <person name="Probst A.J."/>
            <person name="Thomas B.C."/>
            <person name="Singh A."/>
            <person name="Wilkins M.J."/>
            <person name="Karaoz U."/>
            <person name="Brodie E.L."/>
            <person name="Williams K.H."/>
            <person name="Hubbard S.S."/>
            <person name="Banfield J.F."/>
        </authorList>
    </citation>
    <scope>NUCLEOTIDE SEQUENCE [LARGE SCALE GENOMIC DNA]</scope>
</reference>
<dbReference type="AlphaFoldDB" id="A0A1F6NQP3"/>
<feature type="coiled-coil region" evidence="1">
    <location>
        <begin position="632"/>
        <end position="659"/>
    </location>
</feature>
<evidence type="ECO:0000313" key="3">
    <source>
        <dbReference type="EMBL" id="OGH85924.1"/>
    </source>
</evidence>
<evidence type="ECO:0000256" key="1">
    <source>
        <dbReference type="SAM" id="Coils"/>
    </source>
</evidence>
<evidence type="ECO:0000313" key="4">
    <source>
        <dbReference type="Proteomes" id="UP000178349"/>
    </source>
</evidence>
<dbReference type="Proteomes" id="UP000178349">
    <property type="component" value="Unassembled WGS sequence"/>
</dbReference>